<dbReference type="InterPro" id="IPR009883">
    <property type="entry name" value="YgfX"/>
</dbReference>
<sequence>MWSLRIQPSVMRRQLILGCAAVTACTAAWVFWRSLQTWWLDWLWCWPLLLVSAFCCWRQSSQPQYSDTLRLSEQGRGYYVSDAQQRLQLKQGLLTPFVVFVQFSCEQQPLPWHWLYRDQLDNAAWARLRRVCLNCQQQGVKPYGPGQRP</sequence>
<keyword evidence="1" id="KW-0472">Membrane</keyword>
<dbReference type="RefSeq" id="WP_338022816.1">
    <property type="nucleotide sequence ID" value="NZ_PIPO01000001.1"/>
</dbReference>
<accession>A0A432WLX2</accession>
<keyword evidence="3" id="KW-1185">Reference proteome</keyword>
<keyword evidence="1" id="KW-1133">Transmembrane helix</keyword>
<gene>
    <name evidence="2" type="ORF">CWE14_01650</name>
</gene>
<feature type="transmembrane region" description="Helical" evidence="1">
    <location>
        <begin position="15"/>
        <end position="32"/>
    </location>
</feature>
<keyword evidence="1" id="KW-0812">Transmembrane</keyword>
<reference evidence="2 3" key="1">
    <citation type="journal article" date="2011" name="Front. Microbiol.">
        <title>Genomic signatures of strain selection and enhancement in Bacillus atrophaeus var. globigii, a historical biowarfare simulant.</title>
        <authorList>
            <person name="Gibbons H.S."/>
            <person name="Broomall S.M."/>
            <person name="McNew L.A."/>
            <person name="Daligault H."/>
            <person name="Chapman C."/>
            <person name="Bruce D."/>
            <person name="Karavis M."/>
            <person name="Krepps M."/>
            <person name="McGregor P.A."/>
            <person name="Hong C."/>
            <person name="Park K.H."/>
            <person name="Akmal A."/>
            <person name="Feldman A."/>
            <person name="Lin J.S."/>
            <person name="Chang W.E."/>
            <person name="Higgs B.W."/>
            <person name="Demirev P."/>
            <person name="Lindquist J."/>
            <person name="Liem A."/>
            <person name="Fochler E."/>
            <person name="Read T.D."/>
            <person name="Tapia R."/>
            <person name="Johnson S."/>
            <person name="Bishop-Lilly K.A."/>
            <person name="Detter C."/>
            <person name="Han C."/>
            <person name="Sozhamannan S."/>
            <person name="Rosenzweig C.N."/>
            <person name="Skowronski E.W."/>
        </authorList>
    </citation>
    <scope>NUCLEOTIDE SEQUENCE [LARGE SCALE GENOMIC DNA]</scope>
    <source>
        <strain evidence="2 3">Y4G10-17</strain>
    </source>
</reference>
<protein>
    <submittedName>
        <fullName evidence="2">Uncharacterized protein</fullName>
    </submittedName>
</protein>
<organism evidence="2 3">
    <name type="scientific">Aliidiomarina soli</name>
    <dbReference type="NCBI Taxonomy" id="1928574"/>
    <lineage>
        <taxon>Bacteria</taxon>
        <taxon>Pseudomonadati</taxon>
        <taxon>Pseudomonadota</taxon>
        <taxon>Gammaproteobacteria</taxon>
        <taxon>Alteromonadales</taxon>
        <taxon>Idiomarinaceae</taxon>
        <taxon>Aliidiomarina</taxon>
    </lineage>
</organism>
<proteinExistence type="predicted"/>
<evidence type="ECO:0000313" key="2">
    <source>
        <dbReference type="EMBL" id="RUO34731.1"/>
    </source>
</evidence>
<name>A0A432WLX2_9GAMM</name>
<dbReference type="Proteomes" id="UP000287823">
    <property type="component" value="Unassembled WGS sequence"/>
</dbReference>
<dbReference type="Pfam" id="PF07254">
    <property type="entry name" value="Cpta_toxin"/>
    <property type="match status" value="1"/>
</dbReference>
<dbReference type="PROSITE" id="PS51257">
    <property type="entry name" value="PROKAR_LIPOPROTEIN"/>
    <property type="match status" value="1"/>
</dbReference>
<evidence type="ECO:0000256" key="1">
    <source>
        <dbReference type="SAM" id="Phobius"/>
    </source>
</evidence>
<dbReference type="EMBL" id="PIPO01000001">
    <property type="protein sequence ID" value="RUO34731.1"/>
    <property type="molecule type" value="Genomic_DNA"/>
</dbReference>
<dbReference type="AlphaFoldDB" id="A0A432WLX2"/>
<evidence type="ECO:0000313" key="3">
    <source>
        <dbReference type="Proteomes" id="UP000287823"/>
    </source>
</evidence>
<comment type="caution">
    <text evidence="2">The sequence shown here is derived from an EMBL/GenBank/DDBJ whole genome shotgun (WGS) entry which is preliminary data.</text>
</comment>